<evidence type="ECO:0000313" key="1">
    <source>
        <dbReference type="EMBL" id="BAX54456.1"/>
    </source>
</evidence>
<dbReference type="Proteomes" id="UP000218676">
    <property type="component" value="Chromosome 1"/>
</dbReference>
<dbReference type="EMBL" id="AP018045">
    <property type="protein sequence ID" value="BAX54456.1"/>
    <property type="molecule type" value="Genomic_DNA"/>
</dbReference>
<dbReference type="Proteomes" id="UP000516656">
    <property type="component" value="Chromosome 1"/>
</dbReference>
<accession>A0A1V1V774</accession>
<evidence type="ECO:0000313" key="4">
    <source>
        <dbReference type="Proteomes" id="UP000516656"/>
    </source>
</evidence>
<dbReference type="AlphaFoldDB" id="A0A1V1V774"/>
<gene>
    <name evidence="2" type="ORF">IC627_00825</name>
    <name evidence="1" type="ORF">PDPUS_1_03082</name>
</gene>
<evidence type="ECO:0000313" key="2">
    <source>
        <dbReference type="EMBL" id="QOD56669.1"/>
    </source>
</evidence>
<reference evidence="2 4" key="3">
    <citation type="submission" date="2020-09" db="EMBL/GenBank/DDBJ databases">
        <title>Complete, closed and curated genome sequences of Photobacterium damselae subsp. piscicida isolates from Australia indicate localised evolution and additional plasmid-borne pathogenicity mechanisms.</title>
        <authorList>
            <person name="Baseggio L."/>
            <person name="Silayeva O."/>
            <person name="Buller N."/>
            <person name="Landos M."/>
            <person name="Engelstaedter J."/>
            <person name="Barnes A.C."/>
        </authorList>
    </citation>
    <scope>NUCLEOTIDE SEQUENCE [LARGE SCALE GENOMIC DNA]</scope>
    <source>
        <strain evidence="2 4">AS-16-0540-1</strain>
    </source>
</reference>
<reference evidence="1" key="1">
    <citation type="journal article" date="2017" name="Genome Announc.">
        <title>Whole-Genome Sequence of Photobacterium damselae subsp. piscicida Strain 91-197, Isolated from Hybrid Striped Bass (Morone sp.) in the United States.</title>
        <authorList>
            <person name="Teru Y."/>
            <person name="Hikima J."/>
            <person name="Kono T."/>
            <person name="Sakai M."/>
            <person name="Takano T."/>
            <person name="Hawke J.P."/>
            <person name="Takeyama H."/>
            <person name="Aoki T."/>
        </authorList>
    </citation>
    <scope>NUCLEOTIDE SEQUENCE</scope>
    <source>
        <strain evidence="1">91-197</strain>
    </source>
</reference>
<dbReference type="InterPro" id="IPR011009">
    <property type="entry name" value="Kinase-like_dom_sf"/>
</dbReference>
<sequence>MFLIMSAAYITLELESEFGTIPPSFLPLGNRRLFQYQVKLAPEGSQIYLSIPEHYQVSEYDANWLKSNNVNLLRIPEGLSLGASLMSALALSDLVSTTPLHILFGDTLLTQLPEGNDLVTISQVENSYDWAMVSQDSSHWLNTVEDRKLLTSTNVVCGYFKFNQPRYLVKALTMAHWDFIQSLNYYHEKHYLNSVETQDWLDFGHLNTYYSSKAKFTTQRAFNQLKITDKWIQKSSIKNNKIAAEANWFATVPAPLRVYLPQYLGSSEENNTLSYRLEYLYNTALNELYVFSALPELVWQRILTSCLEFIDECKTHQAADDGHANQLQDLFGNKTQQRLNEYCQSIQVQLNTPWIYNGHLSASFSDLLAKSERYLPTENQIGSVMHGDFCFSNILYDFRSNKIKTIDPRGIDLQGNLTIFGDTRYDLAKLSHSILGLYDWIIAGYYQVDVDYINHSIQFDIQPSDDIAAIQTLFIEMIAERYQLAANALYAMQIQLFLSMLPLHADDPKRQQALMANAFRLYLLIKDSTS</sequence>
<protein>
    <submittedName>
        <fullName evidence="2">Capsular biosynthesis protein</fullName>
    </submittedName>
</protein>
<evidence type="ECO:0000313" key="3">
    <source>
        <dbReference type="Proteomes" id="UP000218676"/>
    </source>
</evidence>
<dbReference type="SUPFAM" id="SSF56112">
    <property type="entry name" value="Protein kinase-like (PK-like)"/>
    <property type="match status" value="1"/>
</dbReference>
<dbReference type="RefSeq" id="WP_086957344.1">
    <property type="nucleotide sequence ID" value="NZ_AP018045.1"/>
</dbReference>
<name>A0A1V1V774_PHODP</name>
<reference evidence="3" key="2">
    <citation type="submission" date="2017-05" db="EMBL/GenBank/DDBJ databases">
        <title>Whole genome sequence of fish pathogenic bacteria, Photobacterium damselae subsp. piscicida, strain 91-197, isolated from hybrid striped bass (Morone sp.) in USA.</title>
        <authorList>
            <person name="Teru Y."/>
            <person name="Hikima J."/>
            <person name="Kono T."/>
            <person name="Sakai M."/>
            <person name="Takano T."/>
            <person name="Hawke J.P."/>
            <person name="Takeyama H."/>
            <person name="Aoki T."/>
        </authorList>
    </citation>
    <scope>NUCLEOTIDE SEQUENCE [LARGE SCALE GENOMIC DNA]</scope>
    <source>
        <strain evidence="3">91-197</strain>
    </source>
</reference>
<dbReference type="Gene3D" id="3.90.550.10">
    <property type="entry name" value="Spore Coat Polysaccharide Biosynthesis Protein SpsA, Chain A"/>
    <property type="match status" value="1"/>
</dbReference>
<organism evidence="2 4">
    <name type="scientific">Photobacterium damsela subsp. piscicida</name>
    <name type="common">Pasteurella piscicida</name>
    <dbReference type="NCBI Taxonomy" id="38294"/>
    <lineage>
        <taxon>Bacteria</taxon>
        <taxon>Pseudomonadati</taxon>
        <taxon>Pseudomonadota</taxon>
        <taxon>Gammaproteobacteria</taxon>
        <taxon>Vibrionales</taxon>
        <taxon>Vibrionaceae</taxon>
        <taxon>Photobacterium</taxon>
    </lineage>
</organism>
<dbReference type="InterPro" id="IPR029044">
    <property type="entry name" value="Nucleotide-diphossugar_trans"/>
</dbReference>
<dbReference type="SUPFAM" id="SSF53448">
    <property type="entry name" value="Nucleotide-diphospho-sugar transferases"/>
    <property type="match status" value="1"/>
</dbReference>
<proteinExistence type="predicted"/>
<dbReference type="EMBL" id="CP061854">
    <property type="protein sequence ID" value="QOD56669.1"/>
    <property type="molecule type" value="Genomic_DNA"/>
</dbReference>